<evidence type="ECO:0000313" key="9">
    <source>
        <dbReference type="EMBL" id="TWF58490.1"/>
    </source>
</evidence>
<dbReference type="PANTHER" id="PTHR46383">
    <property type="entry name" value="ASPARTATE AMINOTRANSFERASE"/>
    <property type="match status" value="1"/>
</dbReference>
<comment type="caution">
    <text evidence="9">The sequence shown here is derived from an EMBL/GenBank/DDBJ whole genome shotgun (WGS) entry which is preliminary data.</text>
</comment>
<organism evidence="9 10">
    <name type="scientific">Neorhizobium alkalisoli</name>
    <dbReference type="NCBI Taxonomy" id="528178"/>
    <lineage>
        <taxon>Bacteria</taxon>
        <taxon>Pseudomonadati</taxon>
        <taxon>Pseudomonadota</taxon>
        <taxon>Alphaproteobacteria</taxon>
        <taxon>Hyphomicrobiales</taxon>
        <taxon>Rhizobiaceae</taxon>
        <taxon>Rhizobium/Agrobacterium group</taxon>
        <taxon>Neorhizobium</taxon>
    </lineage>
</organism>
<dbReference type="SUPFAM" id="SSF53383">
    <property type="entry name" value="PLP-dependent transferases"/>
    <property type="match status" value="1"/>
</dbReference>
<dbReference type="Pfam" id="PF00155">
    <property type="entry name" value="Aminotran_1_2"/>
    <property type="match status" value="1"/>
</dbReference>
<keyword evidence="5 9" id="KW-0808">Transferase</keyword>
<dbReference type="AlphaFoldDB" id="A0A561R7A1"/>
<dbReference type="Gene3D" id="3.90.1150.10">
    <property type="entry name" value="Aspartate Aminotransferase, domain 1"/>
    <property type="match status" value="1"/>
</dbReference>
<evidence type="ECO:0000256" key="1">
    <source>
        <dbReference type="ARBA" id="ARBA00001933"/>
    </source>
</evidence>
<dbReference type="EMBL" id="VIWP01000001">
    <property type="protein sequence ID" value="TWF58490.1"/>
    <property type="molecule type" value="Genomic_DNA"/>
</dbReference>
<dbReference type="InterPro" id="IPR015421">
    <property type="entry name" value="PyrdxlP-dep_Trfase_major"/>
</dbReference>
<keyword evidence="6" id="KW-0663">Pyridoxal phosphate</keyword>
<dbReference type="GO" id="GO:0004069">
    <property type="term" value="F:L-aspartate:2-oxoglutarate aminotransferase activity"/>
    <property type="evidence" value="ECO:0007669"/>
    <property type="project" value="UniProtKB-EC"/>
</dbReference>
<dbReference type="OrthoDB" id="9804407at2"/>
<evidence type="ECO:0000256" key="6">
    <source>
        <dbReference type="ARBA" id="ARBA00022898"/>
    </source>
</evidence>
<evidence type="ECO:0000259" key="8">
    <source>
        <dbReference type="Pfam" id="PF00155"/>
    </source>
</evidence>
<evidence type="ECO:0000256" key="2">
    <source>
        <dbReference type="ARBA" id="ARBA00007441"/>
    </source>
</evidence>
<dbReference type="RefSeq" id="WP_145631655.1">
    <property type="nucleotide sequence ID" value="NZ_VIWP01000001.1"/>
</dbReference>
<gene>
    <name evidence="9" type="ORF">FHW37_101294</name>
</gene>
<evidence type="ECO:0000256" key="7">
    <source>
        <dbReference type="ARBA" id="ARBA00049185"/>
    </source>
</evidence>
<comment type="cofactor">
    <cofactor evidence="1">
        <name>pyridoxal 5'-phosphate</name>
        <dbReference type="ChEBI" id="CHEBI:597326"/>
    </cofactor>
</comment>
<dbReference type="NCBIfam" id="NF004770">
    <property type="entry name" value="PRK06108.1"/>
    <property type="match status" value="1"/>
</dbReference>
<dbReference type="InterPro" id="IPR015422">
    <property type="entry name" value="PyrdxlP-dep_Trfase_small"/>
</dbReference>
<dbReference type="EC" id="2.6.1.1" evidence="3"/>
<dbReference type="InterPro" id="IPR015424">
    <property type="entry name" value="PyrdxlP-dep_Trfase"/>
</dbReference>
<evidence type="ECO:0000313" key="10">
    <source>
        <dbReference type="Proteomes" id="UP000320653"/>
    </source>
</evidence>
<dbReference type="PANTHER" id="PTHR46383:SF1">
    <property type="entry name" value="ASPARTATE AMINOTRANSFERASE"/>
    <property type="match status" value="1"/>
</dbReference>
<keyword evidence="4 9" id="KW-0032">Aminotransferase</keyword>
<feature type="domain" description="Aminotransferase class I/classII large" evidence="8">
    <location>
        <begin position="46"/>
        <end position="384"/>
    </location>
</feature>
<proteinExistence type="inferred from homology"/>
<dbReference type="Proteomes" id="UP000320653">
    <property type="component" value="Unassembled WGS sequence"/>
</dbReference>
<evidence type="ECO:0000256" key="5">
    <source>
        <dbReference type="ARBA" id="ARBA00022679"/>
    </source>
</evidence>
<dbReference type="GO" id="GO:0006520">
    <property type="term" value="P:amino acid metabolic process"/>
    <property type="evidence" value="ECO:0007669"/>
    <property type="project" value="InterPro"/>
</dbReference>
<keyword evidence="10" id="KW-1185">Reference proteome</keyword>
<name>A0A561R7A1_9HYPH</name>
<evidence type="ECO:0000256" key="3">
    <source>
        <dbReference type="ARBA" id="ARBA00012753"/>
    </source>
</evidence>
<comment type="similarity">
    <text evidence="2">Belongs to the class-I pyridoxal-phosphate-dependent aminotransferase family.</text>
</comment>
<dbReference type="Gene3D" id="3.40.640.10">
    <property type="entry name" value="Type I PLP-dependent aspartate aminotransferase-like (Major domain)"/>
    <property type="match status" value="1"/>
</dbReference>
<dbReference type="CDD" id="cd00609">
    <property type="entry name" value="AAT_like"/>
    <property type="match status" value="1"/>
</dbReference>
<reference evidence="9 10" key="1">
    <citation type="submission" date="2019-06" db="EMBL/GenBank/DDBJ databases">
        <title>Sorghum-associated microbial communities from plants grown in Nebraska, USA.</title>
        <authorList>
            <person name="Schachtman D."/>
        </authorList>
    </citation>
    <scope>NUCLEOTIDE SEQUENCE [LARGE SCALE GENOMIC DNA]</scope>
    <source>
        <strain evidence="9 10">1225</strain>
    </source>
</reference>
<accession>A0A561R7A1</accession>
<sequence>MTIIRPDISARAASAPRSGIGEIVTYARGRDNLMPLWIGEGDLATPDFINRVASEALLAGETFYTWTQGIPELRQAIVRYYERHYSDTPKLSVDNIYVTGSGMQSIVLAMQVVASPGDEVIYLSPAWPNAARAGDVSGAKAVPVELGFTDGRWVLDAERLAAAITPKTKALFINTPSNPTGWTATKEDLKAILDLARKHGLWIVADEIYGLYYFEANRAPSFMDVMEPEDRIIFANSFSKNWCMTGWRVGWMVAPAEIGQTLTNLIQYSTSGVAQFMQKGAIAALDQGDDFIRTNIERARTSRDILCDALIATNRVETRKPEGALYAFLKIDGVEDSRAEAFRIVDETGVGMAPGTAFGPGGAPFMRACFLRDPRQIEDAARRLSDYIRRR</sequence>
<dbReference type="InterPro" id="IPR050596">
    <property type="entry name" value="AspAT/PAT-like"/>
</dbReference>
<dbReference type="GO" id="GO:0030170">
    <property type="term" value="F:pyridoxal phosphate binding"/>
    <property type="evidence" value="ECO:0007669"/>
    <property type="project" value="InterPro"/>
</dbReference>
<protein>
    <recommendedName>
        <fullName evidence="3">aspartate transaminase</fullName>
        <ecNumber evidence="3">2.6.1.1</ecNumber>
    </recommendedName>
</protein>
<comment type="catalytic activity">
    <reaction evidence="7">
        <text>L-aspartate + 2-oxoglutarate = oxaloacetate + L-glutamate</text>
        <dbReference type="Rhea" id="RHEA:21824"/>
        <dbReference type="ChEBI" id="CHEBI:16452"/>
        <dbReference type="ChEBI" id="CHEBI:16810"/>
        <dbReference type="ChEBI" id="CHEBI:29985"/>
        <dbReference type="ChEBI" id="CHEBI:29991"/>
        <dbReference type="EC" id="2.6.1.1"/>
    </reaction>
</comment>
<dbReference type="InterPro" id="IPR004839">
    <property type="entry name" value="Aminotransferase_I/II_large"/>
</dbReference>
<evidence type="ECO:0000256" key="4">
    <source>
        <dbReference type="ARBA" id="ARBA00022576"/>
    </source>
</evidence>